<proteinExistence type="predicted"/>
<keyword evidence="7 14" id="KW-0067">ATP-binding</keyword>
<evidence type="ECO:0000256" key="8">
    <source>
        <dbReference type="ARBA" id="ARBA00022842"/>
    </source>
</evidence>
<comment type="catalytic activity">
    <reaction evidence="13">
        <text>propanoyl-CoA + hydrogencarbonate + ATP = (S)-methylmalonyl-CoA + ADP + phosphate + H(+)</text>
        <dbReference type="Rhea" id="RHEA:23720"/>
        <dbReference type="ChEBI" id="CHEBI:15378"/>
        <dbReference type="ChEBI" id="CHEBI:17544"/>
        <dbReference type="ChEBI" id="CHEBI:30616"/>
        <dbReference type="ChEBI" id="CHEBI:43474"/>
        <dbReference type="ChEBI" id="CHEBI:57327"/>
        <dbReference type="ChEBI" id="CHEBI:57392"/>
        <dbReference type="ChEBI" id="CHEBI:456216"/>
        <dbReference type="EC" id="6.4.1.3"/>
    </reaction>
    <physiologicalReaction direction="left-to-right" evidence="13">
        <dbReference type="Rhea" id="RHEA:23721"/>
    </physiologicalReaction>
</comment>
<keyword evidence="9" id="KW-0442">Lipid degradation</keyword>
<dbReference type="InterPro" id="IPR050856">
    <property type="entry name" value="Biotin_carboxylase_complex"/>
</dbReference>
<dbReference type="InterPro" id="IPR011764">
    <property type="entry name" value="Biotin_carboxylation_dom"/>
</dbReference>
<keyword evidence="10" id="KW-0443">Lipid metabolism</keyword>
<dbReference type="Pfam" id="PF02786">
    <property type="entry name" value="CPSase_L_D2"/>
    <property type="match status" value="1"/>
</dbReference>
<evidence type="ECO:0000313" key="19">
    <source>
        <dbReference type="Proteomes" id="UP001326613"/>
    </source>
</evidence>
<dbReference type="Gene3D" id="3.30.470.20">
    <property type="entry name" value="ATP-grasp fold, B domain"/>
    <property type="match status" value="1"/>
</dbReference>
<feature type="domain" description="ATP-grasp" evidence="16">
    <location>
        <begin position="124"/>
        <end position="321"/>
    </location>
</feature>
<dbReference type="RefSeq" id="WP_323738455.1">
    <property type="nucleotide sequence ID" value="NZ_CP112932.1"/>
</dbReference>
<keyword evidence="4" id="KW-0436">Ligase</keyword>
<evidence type="ECO:0000256" key="1">
    <source>
        <dbReference type="ARBA" id="ARBA00001953"/>
    </source>
</evidence>
<dbReference type="InterPro" id="IPR001882">
    <property type="entry name" value="Biotin_BS"/>
</dbReference>
<dbReference type="SUPFAM" id="SSF51246">
    <property type="entry name" value="Rudiment single hybrid motif"/>
    <property type="match status" value="1"/>
</dbReference>
<dbReference type="Pfam" id="PF18140">
    <property type="entry name" value="PCC_BT"/>
    <property type="match status" value="1"/>
</dbReference>
<dbReference type="PROSITE" id="PS00867">
    <property type="entry name" value="CPSASE_2"/>
    <property type="match status" value="1"/>
</dbReference>
<dbReference type="PROSITE" id="PS50975">
    <property type="entry name" value="ATP_GRASP"/>
    <property type="match status" value="1"/>
</dbReference>
<dbReference type="SUPFAM" id="SSF56059">
    <property type="entry name" value="Glutathione synthetase ATP-binding domain-like"/>
    <property type="match status" value="1"/>
</dbReference>
<dbReference type="CDD" id="cd06850">
    <property type="entry name" value="biotinyl_domain"/>
    <property type="match status" value="1"/>
</dbReference>
<dbReference type="PROSITE" id="PS50968">
    <property type="entry name" value="BIOTINYL_LIPOYL"/>
    <property type="match status" value="1"/>
</dbReference>
<keyword evidence="12" id="KW-0092">Biotin</keyword>
<evidence type="ECO:0000259" key="17">
    <source>
        <dbReference type="PROSITE" id="PS50979"/>
    </source>
</evidence>
<evidence type="ECO:0000256" key="2">
    <source>
        <dbReference type="ARBA" id="ARBA00005060"/>
    </source>
</evidence>
<dbReference type="PANTHER" id="PTHR18866:SF33">
    <property type="entry name" value="METHYLCROTONOYL-COA CARBOXYLASE SUBUNIT ALPHA, MITOCHONDRIAL-RELATED"/>
    <property type="match status" value="1"/>
</dbReference>
<name>A0ABZ0UQR0_9RICK</name>
<dbReference type="SMART" id="SM00878">
    <property type="entry name" value="Biotin_carb_C"/>
    <property type="match status" value="1"/>
</dbReference>
<comment type="pathway">
    <text evidence="2">Metabolic intermediate metabolism; propanoyl-CoA degradation; succinyl-CoA from propanoyl-CoA: step 1/3.</text>
</comment>
<dbReference type="EC" id="6.4.1.3" evidence="3"/>
<evidence type="ECO:0000256" key="14">
    <source>
        <dbReference type="PROSITE-ProRule" id="PRU00409"/>
    </source>
</evidence>
<comment type="cofactor">
    <cofactor evidence="1">
        <name>biotin</name>
        <dbReference type="ChEBI" id="CHEBI:57586"/>
    </cofactor>
</comment>
<evidence type="ECO:0000259" key="15">
    <source>
        <dbReference type="PROSITE" id="PS50968"/>
    </source>
</evidence>
<dbReference type="PROSITE" id="PS50979">
    <property type="entry name" value="BC"/>
    <property type="match status" value="1"/>
</dbReference>
<dbReference type="PANTHER" id="PTHR18866">
    <property type="entry name" value="CARBOXYLASE:PYRUVATE/ACETYL-COA/PROPIONYL-COA CARBOXYLASE"/>
    <property type="match status" value="1"/>
</dbReference>
<evidence type="ECO:0000256" key="13">
    <source>
        <dbReference type="ARBA" id="ARBA00049495"/>
    </source>
</evidence>
<feature type="domain" description="Biotin carboxylation" evidence="17">
    <location>
        <begin position="5"/>
        <end position="451"/>
    </location>
</feature>
<evidence type="ECO:0000256" key="3">
    <source>
        <dbReference type="ARBA" id="ARBA00013050"/>
    </source>
</evidence>
<evidence type="ECO:0000256" key="5">
    <source>
        <dbReference type="ARBA" id="ARBA00022723"/>
    </source>
</evidence>
<evidence type="ECO:0000256" key="6">
    <source>
        <dbReference type="ARBA" id="ARBA00022741"/>
    </source>
</evidence>
<evidence type="ECO:0000256" key="9">
    <source>
        <dbReference type="ARBA" id="ARBA00022963"/>
    </source>
</evidence>
<dbReference type="Pfam" id="PF00364">
    <property type="entry name" value="Biotin_lipoyl"/>
    <property type="match status" value="1"/>
</dbReference>
<evidence type="ECO:0000256" key="11">
    <source>
        <dbReference type="ARBA" id="ARBA00023211"/>
    </source>
</evidence>
<feature type="domain" description="Lipoyl-binding" evidence="15">
    <location>
        <begin position="592"/>
        <end position="665"/>
    </location>
</feature>
<evidence type="ECO:0000256" key="7">
    <source>
        <dbReference type="ARBA" id="ARBA00022840"/>
    </source>
</evidence>
<dbReference type="InterPro" id="IPR041265">
    <property type="entry name" value="PCC_BT"/>
</dbReference>
<gene>
    <name evidence="18" type="ORF">Trichorick_00253</name>
</gene>
<dbReference type="InterPro" id="IPR005479">
    <property type="entry name" value="CPAse_ATP-bd"/>
</dbReference>
<dbReference type="Pfam" id="PF00289">
    <property type="entry name" value="Biotin_carb_N"/>
    <property type="match status" value="1"/>
</dbReference>
<dbReference type="Pfam" id="PF02785">
    <property type="entry name" value="Biotin_carb_C"/>
    <property type="match status" value="1"/>
</dbReference>
<accession>A0ABZ0UQR0</accession>
<evidence type="ECO:0000256" key="12">
    <source>
        <dbReference type="ARBA" id="ARBA00023267"/>
    </source>
</evidence>
<reference evidence="18 19" key="1">
    <citation type="submission" date="2022-10" db="EMBL/GenBank/DDBJ databases">
        <title>Host association and intracellularity evolved multiple times independently in the Rickettsiales.</title>
        <authorList>
            <person name="Castelli M."/>
            <person name="Nardi T."/>
            <person name="Gammuto L."/>
            <person name="Bellinzona G."/>
            <person name="Sabaneyeva E."/>
            <person name="Potekhin A."/>
            <person name="Serra V."/>
            <person name="Petroni G."/>
            <person name="Sassera D."/>
        </authorList>
    </citation>
    <scope>NUCLEOTIDE SEQUENCE [LARGE SCALE GENOMIC DNA]</scope>
    <source>
        <strain evidence="18 19">Kr 154-4</strain>
    </source>
</reference>
<protein>
    <recommendedName>
        <fullName evidence="3">propionyl-CoA carboxylase</fullName>
        <ecNumber evidence="3">6.4.1.3</ecNumber>
    </recommendedName>
</protein>
<dbReference type="InterPro" id="IPR000089">
    <property type="entry name" value="Biotin_lipoyl"/>
</dbReference>
<dbReference type="InterPro" id="IPR011761">
    <property type="entry name" value="ATP-grasp"/>
</dbReference>
<dbReference type="SUPFAM" id="SSF52440">
    <property type="entry name" value="PreATP-grasp domain"/>
    <property type="match status" value="1"/>
</dbReference>
<organism evidence="18 19">
    <name type="scientific">Candidatus Trichorickettsia mobilis</name>
    <dbReference type="NCBI Taxonomy" id="1346319"/>
    <lineage>
        <taxon>Bacteria</taxon>
        <taxon>Pseudomonadati</taxon>
        <taxon>Pseudomonadota</taxon>
        <taxon>Alphaproteobacteria</taxon>
        <taxon>Rickettsiales</taxon>
        <taxon>Rickettsiaceae</taxon>
        <taxon>Rickettsieae</taxon>
        <taxon>Candidatus Trichorickettsia</taxon>
    </lineage>
</organism>
<dbReference type="Gene3D" id="2.40.50.100">
    <property type="match status" value="1"/>
</dbReference>
<dbReference type="Gene3D" id="3.30.700.30">
    <property type="match status" value="1"/>
</dbReference>
<dbReference type="InterPro" id="IPR005481">
    <property type="entry name" value="BC-like_N"/>
</dbReference>
<dbReference type="Proteomes" id="UP001326613">
    <property type="component" value="Chromosome"/>
</dbReference>
<evidence type="ECO:0000256" key="10">
    <source>
        <dbReference type="ARBA" id="ARBA00023098"/>
    </source>
</evidence>
<keyword evidence="5" id="KW-0479">Metal-binding</keyword>
<dbReference type="PROSITE" id="PS00188">
    <property type="entry name" value="BIOTIN"/>
    <property type="match status" value="1"/>
</dbReference>
<dbReference type="PROSITE" id="PS00866">
    <property type="entry name" value="CPSASE_1"/>
    <property type="match status" value="1"/>
</dbReference>
<evidence type="ECO:0000313" key="18">
    <source>
        <dbReference type="EMBL" id="WPY00380.1"/>
    </source>
</evidence>
<keyword evidence="6 14" id="KW-0547">Nucleotide-binding</keyword>
<keyword evidence="19" id="KW-1185">Reference proteome</keyword>
<dbReference type="SUPFAM" id="SSF51230">
    <property type="entry name" value="Single hybrid motif"/>
    <property type="match status" value="1"/>
</dbReference>
<evidence type="ECO:0000259" key="16">
    <source>
        <dbReference type="PROSITE" id="PS50975"/>
    </source>
</evidence>
<evidence type="ECO:0000256" key="4">
    <source>
        <dbReference type="ARBA" id="ARBA00022598"/>
    </source>
</evidence>
<dbReference type="InterPro" id="IPR016185">
    <property type="entry name" value="PreATP-grasp_dom_sf"/>
</dbReference>
<dbReference type="NCBIfam" id="NF006367">
    <property type="entry name" value="PRK08591.1"/>
    <property type="match status" value="1"/>
</dbReference>
<dbReference type="InterPro" id="IPR011054">
    <property type="entry name" value="Rudment_hybrid_motif"/>
</dbReference>
<dbReference type="EMBL" id="CP112932">
    <property type="protein sequence ID" value="WPY00380.1"/>
    <property type="molecule type" value="Genomic_DNA"/>
</dbReference>
<keyword evidence="8" id="KW-0460">Magnesium</keyword>
<sequence>MSKPLFDKVLIANRGEIALRIMRSLKKMGIKSVAVYSEADTNAMHVQYADEAYYVGNSPATESYLSIKNIINAIRASGANAVHPGYGFLAENANFANILKREGVTLIGPSAQAIKQMGDKIAAKKIAIEAGVTTIPGYMGTINTVSQAISIAEDIGFPVIVKAAAGGGGRGMRVVKNSQEMTAAFSSARLEAASSFSDGRVFIEKLISSPRHIEIQLLADQHGNAVCLGERECSIQRYHQKVIEEAPSPFLSEDTRRKMYAEVISLSRKVGYYSAGTVEFMVTADSKFYFLEMNTRLQVEHPVTELVTGIDIVEEMIKIAAGEKLTFSQQDIVLKGWAIESRICAEDPSRGFLPSSGRITEYSEPPKSSNIRIDNGIGSGGEVSMFYDSMIAKLCTYHETREQAIEVMRSALSSYIIKGIAHNISFLEAVMSHPRFISGDINTGFIAEEYPDGFSGAALTSEITEVFLSTAIYIYIAEQKRAASIFGQIIDQTNNIGTRWVVSIDDKLFPILIKPVADGYNIRQGSNRIYIRSNWNLGSHLFSGLVNGNKVNVKIERIRTGYMLTHSGLSVNAFVRSPRMSELEALMISKPHVDILTTLQAPLAGQIAAIKVQVGEQVVPGQDIMILTAMKMENVITAERPSTIAKILVNEKDQVFANQVLIEFEESA</sequence>
<dbReference type="InterPro" id="IPR011053">
    <property type="entry name" value="Single_hybrid_motif"/>
</dbReference>
<dbReference type="InterPro" id="IPR005482">
    <property type="entry name" value="Biotin_COase_C"/>
</dbReference>
<keyword evidence="11" id="KW-0464">Manganese</keyword>